<dbReference type="EMBL" id="CP139965">
    <property type="protein sequence ID" value="WQD79744.1"/>
    <property type="molecule type" value="Genomic_DNA"/>
</dbReference>
<dbReference type="RefSeq" id="WP_232833338.1">
    <property type="nucleotide sequence ID" value="NZ_CP139965.1"/>
</dbReference>
<feature type="region of interest" description="Disordered" evidence="1">
    <location>
        <begin position="15"/>
        <end position="75"/>
    </location>
</feature>
<sequence length="474" mass="51556">MWYAWLEAQRGMARTMQPWAQPRRGATRNAKGPPEPCGASEASGTRGAASRARSDARDDTRQDTQPAGPTDASEGVDWLTAVGCASPEPPPFGIEHVMVDGTRVAVVEDVVERVPFCTLRRFRRVASGAAQARARRADKEHAAHAATAAHTSAAHRTAAGARHAASNSPAVFLCPPLAGHHAVMLRETVETLLEQHDVYVPDWANARDVPAEAGPFGLDDYVLTLERFMRRAGAVHVLSVCQATVPALAAVALIAADAHNSGSPPPLSVTLMGGPIDASLNPTPIDRFARDHEIGWFERHVIDVVPPPYAGQGRRVYPGFIQQAALVTAHPHRYLALQAHYWASCMTGDLAAMTRRLRELSEYASVLDMTERYFLDTIRVIFQERLLPRGMWQVAGRRVAPQALTSTALCTVEGDRDDIVGAGQTHAAGALCTAIPAGRRMQRTLAGADHYDLFLGPRWRDEVHPMLERFWAGL</sequence>
<feature type="region of interest" description="Disordered" evidence="1">
    <location>
        <begin position="138"/>
        <end position="160"/>
    </location>
</feature>
<dbReference type="PANTHER" id="PTHR36837:SF4">
    <property type="entry name" value="BLR0908 PROTEIN"/>
    <property type="match status" value="1"/>
</dbReference>
<dbReference type="InterPro" id="IPR010915">
    <property type="entry name" value="PHB_depoly_PhaZ"/>
</dbReference>
<dbReference type="NCBIfam" id="TIGR01849">
    <property type="entry name" value="PHB_depoly_PhaZ"/>
    <property type="match status" value="1"/>
</dbReference>
<reference evidence="3 4" key="1">
    <citation type="submission" date="2023-12" db="EMBL/GenBank/DDBJ databases">
        <title>Genome sequencing and assembly of bacterial species from a model synthetic community.</title>
        <authorList>
            <person name="Hogle S.L."/>
        </authorList>
    </citation>
    <scope>NUCLEOTIDE SEQUENCE [LARGE SCALE GENOMIC DNA]</scope>
    <source>
        <strain evidence="3 4">HAMBI 2494</strain>
    </source>
</reference>
<feature type="compositionally biased region" description="Low complexity" evidence="1">
    <location>
        <begin position="38"/>
        <end position="51"/>
    </location>
</feature>
<name>A0ABZ0WR33_9BURK</name>
<accession>A0ABZ0WR33</accession>
<dbReference type="InterPro" id="IPR029058">
    <property type="entry name" value="AB_hydrolase_fold"/>
</dbReference>
<proteinExistence type="predicted"/>
<dbReference type="PANTHER" id="PTHR36837">
    <property type="entry name" value="POLY(3-HYDROXYALKANOATE) POLYMERASE SUBUNIT PHAC"/>
    <property type="match status" value="1"/>
</dbReference>
<dbReference type="Pfam" id="PF06850">
    <property type="entry name" value="PHB_depo_C"/>
    <property type="match status" value="1"/>
</dbReference>
<dbReference type="Proteomes" id="UP001325479">
    <property type="component" value="Chromosome"/>
</dbReference>
<evidence type="ECO:0000259" key="2">
    <source>
        <dbReference type="Pfam" id="PF06850"/>
    </source>
</evidence>
<dbReference type="PIRSF" id="PIRSF020818">
    <property type="entry name" value="PHB_depoly_PhaZ"/>
    <property type="match status" value="1"/>
</dbReference>
<evidence type="ECO:0000256" key="1">
    <source>
        <dbReference type="SAM" id="MobiDB-lite"/>
    </source>
</evidence>
<feature type="domain" description="PHB de-polymerase C-terminal" evidence="2">
    <location>
        <begin position="273"/>
        <end position="471"/>
    </location>
</feature>
<protein>
    <submittedName>
        <fullName evidence="3">Polyhydroxyalkanoate depolymerase</fullName>
    </submittedName>
</protein>
<dbReference type="InterPro" id="IPR009656">
    <property type="entry name" value="PHB_depo_C"/>
</dbReference>
<evidence type="ECO:0000313" key="3">
    <source>
        <dbReference type="EMBL" id="WQD79744.1"/>
    </source>
</evidence>
<gene>
    <name evidence="3" type="primary">phaZ</name>
    <name evidence="3" type="ORF">U0042_08700</name>
</gene>
<keyword evidence="4" id="KW-1185">Reference proteome</keyword>
<organism evidence="3 4">
    <name type="scientific">Paraburkholderia kururiensis</name>
    <dbReference type="NCBI Taxonomy" id="984307"/>
    <lineage>
        <taxon>Bacteria</taxon>
        <taxon>Pseudomonadati</taxon>
        <taxon>Pseudomonadota</taxon>
        <taxon>Betaproteobacteria</taxon>
        <taxon>Burkholderiales</taxon>
        <taxon>Burkholderiaceae</taxon>
        <taxon>Paraburkholderia</taxon>
    </lineage>
</organism>
<evidence type="ECO:0000313" key="4">
    <source>
        <dbReference type="Proteomes" id="UP001325479"/>
    </source>
</evidence>
<feature type="compositionally biased region" description="Low complexity" evidence="1">
    <location>
        <begin position="144"/>
        <end position="160"/>
    </location>
</feature>
<dbReference type="SUPFAM" id="SSF53474">
    <property type="entry name" value="alpha/beta-Hydrolases"/>
    <property type="match status" value="1"/>
</dbReference>
<feature type="compositionally biased region" description="Basic and acidic residues" evidence="1">
    <location>
        <begin position="52"/>
        <end position="62"/>
    </location>
</feature>
<dbReference type="InterPro" id="IPR051321">
    <property type="entry name" value="PHA/PHB_synthase"/>
</dbReference>